<organism evidence="2 3">
    <name type="scientific">Xylanimonas oleitrophica</name>
    <dbReference type="NCBI Taxonomy" id="2607479"/>
    <lineage>
        <taxon>Bacteria</taxon>
        <taxon>Bacillati</taxon>
        <taxon>Actinomycetota</taxon>
        <taxon>Actinomycetes</taxon>
        <taxon>Micrococcales</taxon>
        <taxon>Promicromonosporaceae</taxon>
        <taxon>Xylanimonas</taxon>
    </lineage>
</organism>
<accession>A0A2W5YHD2</accession>
<dbReference type="Pfam" id="PF04577">
    <property type="entry name" value="Glyco_transf_61"/>
    <property type="match status" value="1"/>
</dbReference>
<dbReference type="InterPro" id="IPR049625">
    <property type="entry name" value="Glyco_transf_61_cat"/>
</dbReference>
<dbReference type="RefSeq" id="WP_111250188.1">
    <property type="nucleotide sequence ID" value="NZ_QKWH01000002.1"/>
</dbReference>
<dbReference type="EMBL" id="QKWH01000002">
    <property type="protein sequence ID" value="PZR54331.1"/>
    <property type="molecule type" value="Genomic_DNA"/>
</dbReference>
<comment type="caution">
    <text evidence="2">The sequence shown here is derived from an EMBL/GenBank/DDBJ whole genome shotgun (WGS) entry which is preliminary data.</text>
</comment>
<evidence type="ECO:0000259" key="1">
    <source>
        <dbReference type="Pfam" id="PF04577"/>
    </source>
</evidence>
<sequence length="661" mass="73526">MATAPAHAHPLSHLEIGDATVYPELTDHRYPGWVFSGVAQDGRFVPGTVLERGGNTHPRAMRYAFPPEPVVASAATRPVDASHAGKTAIYMGRVDAMYGHFILESLSRLWYALRHPDLPLVWSVPEDDTAAPLKDFQKEILDALGVENEVILVSTPTLIGNLHIPDVGYRMDDYLHPEQVRALARFVGPKQEPGFNVWLSRSMSKKRSRALNDTAVERRLAQNGWTVVNPESLTLREQLETLSRASRVAGPEGSAFHTLMMLEIPRDEPPKQIDVFVRHERWHGAFAQQFSAMENVEVRSHVLAQELILRKVGASVEKISHNASETLNALGVPVTPEPFVAPDDALLELIQNALPKRTQEASYIEFGVRDGGTIAHVRAWRKTSVCRSFAFDPRAIEVEPLSPDEPSFRFYEIDSDTFRTYYPSAGQYDVVRVAALGERLPETLKQAQVYAKPDATWIIHTEGDESLSAIELLREPGGHNLSRYLTSSGHIYVLSRSDNPRQALDELDPPALPLNPSRPRPAYASTRAWRRAASWGARDPRISELVSILEALPPQSTPLPEVKARINQLASGTTPKYLLFTAVNHFSLNGSPASEWLSDTNLQAYDEWLRARQDDALAMNIASNWATTEHVAGADGVDPTVGMRYALVRDLLKLLRAESRS</sequence>
<name>A0A2W5YHD2_9MICO</name>
<reference evidence="2 3" key="1">
    <citation type="submission" date="2018-06" db="EMBL/GenBank/DDBJ databases">
        <title>Whole genome sequencing of a novel hydrocarbon degrading bacterial strain, PW21 isolated from oil contaminated produced water sample.</title>
        <authorList>
            <person name="Nagkirti P."/>
            <person name="Shaikh A."/>
            <person name="Gowdaman V."/>
            <person name="Engineer A.E."/>
            <person name="Dagar S."/>
            <person name="Dhakephalkar P.K."/>
        </authorList>
    </citation>
    <scope>NUCLEOTIDE SEQUENCE [LARGE SCALE GENOMIC DNA]</scope>
    <source>
        <strain evidence="2 3">PW21</strain>
    </source>
</reference>
<dbReference type="GO" id="GO:0016757">
    <property type="term" value="F:glycosyltransferase activity"/>
    <property type="evidence" value="ECO:0007669"/>
    <property type="project" value="InterPro"/>
</dbReference>
<evidence type="ECO:0000313" key="3">
    <source>
        <dbReference type="Proteomes" id="UP000248783"/>
    </source>
</evidence>
<evidence type="ECO:0000313" key="2">
    <source>
        <dbReference type="EMBL" id="PZR54331.1"/>
    </source>
</evidence>
<proteinExistence type="predicted"/>
<feature type="domain" description="Glycosyltransferase 61 catalytic" evidence="1">
    <location>
        <begin position="98"/>
        <end position="262"/>
    </location>
</feature>
<dbReference type="AlphaFoldDB" id="A0A2W5YHD2"/>
<dbReference type="Proteomes" id="UP000248783">
    <property type="component" value="Unassembled WGS sequence"/>
</dbReference>
<gene>
    <name evidence="2" type="ORF">DNL40_05375</name>
</gene>
<keyword evidence="3" id="KW-1185">Reference proteome</keyword>
<protein>
    <recommendedName>
        <fullName evidence="1">Glycosyltransferase 61 catalytic domain-containing protein</fullName>
    </recommendedName>
</protein>